<dbReference type="Gene3D" id="1.10.8.50">
    <property type="match status" value="1"/>
</dbReference>
<dbReference type="EMBL" id="CP000860">
    <property type="protein sequence ID" value="ACA59808.1"/>
    <property type="molecule type" value="Genomic_DNA"/>
</dbReference>
<name>B1I4N9_DESAP</name>
<dbReference type="RefSeq" id="WP_012302393.1">
    <property type="nucleotide sequence ID" value="NC_010424.1"/>
</dbReference>
<organism evidence="7 8">
    <name type="scientific">Desulforudis audaxviator (strain MP104C)</name>
    <dbReference type="NCBI Taxonomy" id="477974"/>
    <lineage>
        <taxon>Bacteria</taxon>
        <taxon>Bacillati</taxon>
        <taxon>Bacillota</taxon>
        <taxon>Clostridia</taxon>
        <taxon>Thermoanaerobacterales</taxon>
        <taxon>Candidatus Desulforudaceae</taxon>
        <taxon>Candidatus Desulforudis</taxon>
    </lineage>
</organism>
<keyword evidence="4 5" id="KW-0648">Protein biosynthesis</keyword>
<protein>
    <recommendedName>
        <fullName evidence="5">Rqc2 homolog RqcH</fullName>
        <shortName evidence="5">RqcH</shortName>
    </recommendedName>
</protein>
<evidence type="ECO:0000313" key="7">
    <source>
        <dbReference type="EMBL" id="ACA59808.1"/>
    </source>
</evidence>
<dbReference type="Pfam" id="PF05833">
    <property type="entry name" value="NFACT_N"/>
    <property type="match status" value="1"/>
</dbReference>
<dbReference type="GO" id="GO:0000049">
    <property type="term" value="F:tRNA binding"/>
    <property type="evidence" value="ECO:0007669"/>
    <property type="project" value="UniProtKB-UniRule"/>
</dbReference>
<proteinExistence type="inferred from homology"/>
<dbReference type="FunFam" id="2.30.310.10:FF:000004">
    <property type="entry name" value="Fibronectin-binding protein A"/>
    <property type="match status" value="1"/>
</dbReference>
<dbReference type="HOGENOM" id="CLU_022481_2_1_9"/>
<dbReference type="STRING" id="477974.Daud_1297"/>
<keyword evidence="3 5" id="KW-0694">RNA-binding</keyword>
<dbReference type="eggNOG" id="COG1293">
    <property type="taxonomic scope" value="Bacteria"/>
</dbReference>
<gene>
    <name evidence="5" type="primary">rqcH</name>
    <name evidence="7" type="ordered locus">Daud_1297</name>
</gene>
<dbReference type="InterPro" id="IPR051608">
    <property type="entry name" value="RQC_Subunit_NEMF"/>
</dbReference>
<keyword evidence="8" id="KW-1185">Reference proteome</keyword>
<dbReference type="GO" id="GO:1990112">
    <property type="term" value="C:RQC complex"/>
    <property type="evidence" value="ECO:0007669"/>
    <property type="project" value="TreeGrafter"/>
</dbReference>
<reference evidence="7 8" key="2">
    <citation type="journal article" date="2008" name="Science">
        <title>Environmental genomics reveals a single-species ecosystem deep within Earth.</title>
        <authorList>
            <person name="Chivian D."/>
            <person name="Brodie E.L."/>
            <person name="Alm E.J."/>
            <person name="Culley D.E."/>
            <person name="Dehal P.S."/>
            <person name="Desantis T.Z."/>
            <person name="Gihring T.M."/>
            <person name="Lapidus A."/>
            <person name="Lin L.H."/>
            <person name="Lowry S.R."/>
            <person name="Moser D.P."/>
            <person name="Richardson P.M."/>
            <person name="Southam G."/>
            <person name="Wanger G."/>
            <person name="Pratt L.M."/>
            <person name="Andersen G.L."/>
            <person name="Hazen T.C."/>
            <person name="Brockman F.J."/>
            <person name="Arkin A.P."/>
            <person name="Onstott T.C."/>
        </authorList>
    </citation>
    <scope>NUCLEOTIDE SEQUENCE [LARGE SCALE GENOMIC DNA]</scope>
    <source>
        <strain evidence="7 8">MP104C</strain>
    </source>
</reference>
<dbReference type="OrthoDB" id="9766163at2"/>
<dbReference type="KEGG" id="dau:Daud_1297"/>
<evidence type="ECO:0000259" key="6">
    <source>
        <dbReference type="Pfam" id="PF05670"/>
    </source>
</evidence>
<dbReference type="GO" id="GO:0019843">
    <property type="term" value="F:rRNA binding"/>
    <property type="evidence" value="ECO:0007669"/>
    <property type="project" value="UniProtKB-UniRule"/>
</dbReference>
<evidence type="ECO:0000313" key="8">
    <source>
        <dbReference type="Proteomes" id="UP000008544"/>
    </source>
</evidence>
<feature type="domain" description="NFACT RNA-binding" evidence="6">
    <location>
        <begin position="466"/>
        <end position="553"/>
    </location>
</feature>
<keyword evidence="2 5" id="KW-0699">rRNA-binding</keyword>
<dbReference type="InterPro" id="IPR043682">
    <property type="entry name" value="RqcH_bacterial"/>
</dbReference>
<dbReference type="HAMAP" id="MF_00844_B">
    <property type="entry name" value="RqcH_B"/>
    <property type="match status" value="1"/>
</dbReference>
<sequence length="586" mass="64882">MPYDGLVLAAVCRELEAKLAGSRIQRVQQPEKLTLVLQFRTPGMTYHLLLSAHPQQARVHLTGERLENPLSPPLFCSVCRKHLEGGRVEAFIQPGFERVLQLAVLSRDELGRESKKLLIAEIMGRHSNLVLVDAESGLILDAAKRYTHAVSRYREVLPGKPYLAPPREKASPPGLAAEEFGQLLLEMPVHLPVWEALQRRFEGLSPLMAREVVHRSGLDTELTLDFCGEHELVALWEACTRLFTRAGQGLFEPTVLLGPGGAAVDFAAFSIGHRASRTENEGMNALVDRVSRVRAGGERVKGLREGLFGAVSRARKRLEKRLEGCHETAADGAKAEELRLLGEVLTANLYRLDGNAERVILEDFYTGRPVEITLDPRLSPAQNAQAYFKRYSKLRKGAERARAELAELEAEAAYLDALETAIALAETPADLEEVREELAGAGYLRDKAGARRPRKAAEPRPLELQTADGAVVYVGRNNRQNDLVTFKIGRPDDIWLHTKNIPGAHVIIRTGGRPVSDRTLLEAASWAAYFSKARQGKKVPVDYTLRKHVQKPKGARPGFVIYTHEKTVLVDPRPVCLPGQEESGGR</sequence>
<keyword evidence="1 5" id="KW-0820">tRNA-binding</keyword>
<dbReference type="Gene3D" id="2.30.310.10">
    <property type="entry name" value="ibrinogen binding protein from staphylococcus aureus domain"/>
    <property type="match status" value="1"/>
</dbReference>
<dbReference type="AlphaFoldDB" id="B1I4N9"/>
<reference evidence="8" key="1">
    <citation type="submission" date="2007-10" db="EMBL/GenBank/DDBJ databases">
        <title>Complete sequence of chromosome of Desulforudis audaxviator MP104C.</title>
        <authorList>
            <person name="Copeland A."/>
            <person name="Lucas S."/>
            <person name="Lapidus A."/>
            <person name="Barry K."/>
            <person name="Glavina del Rio T."/>
            <person name="Dalin E."/>
            <person name="Tice H."/>
            <person name="Bruce D."/>
            <person name="Pitluck S."/>
            <person name="Lowry S.R."/>
            <person name="Larimer F."/>
            <person name="Land M.L."/>
            <person name="Hauser L."/>
            <person name="Kyrpides N."/>
            <person name="Ivanova N.N."/>
            <person name="Richardson P."/>
        </authorList>
    </citation>
    <scope>NUCLEOTIDE SEQUENCE [LARGE SCALE GENOMIC DNA]</scope>
    <source>
        <strain evidence="8">MP104C</strain>
    </source>
</reference>
<dbReference type="InterPro" id="IPR008532">
    <property type="entry name" value="NFACT_RNA-bd"/>
</dbReference>
<evidence type="ECO:0000256" key="2">
    <source>
        <dbReference type="ARBA" id="ARBA00022730"/>
    </source>
</evidence>
<comment type="similarity">
    <text evidence="5">Belongs to the NEMF family.</text>
</comment>
<evidence type="ECO:0000256" key="3">
    <source>
        <dbReference type="ARBA" id="ARBA00022884"/>
    </source>
</evidence>
<evidence type="ECO:0000256" key="1">
    <source>
        <dbReference type="ARBA" id="ARBA00022555"/>
    </source>
</evidence>
<accession>B1I4N9</accession>
<dbReference type="PANTHER" id="PTHR15239">
    <property type="entry name" value="NUCLEAR EXPORT MEDIATOR FACTOR NEMF"/>
    <property type="match status" value="1"/>
</dbReference>
<dbReference type="GO" id="GO:0043023">
    <property type="term" value="F:ribosomal large subunit binding"/>
    <property type="evidence" value="ECO:0007669"/>
    <property type="project" value="UniProtKB-UniRule"/>
</dbReference>
<dbReference type="GO" id="GO:0072344">
    <property type="term" value="P:rescue of stalled ribosome"/>
    <property type="evidence" value="ECO:0007669"/>
    <property type="project" value="UniProtKB-UniRule"/>
</dbReference>
<comment type="subunit">
    <text evidence="5">Associates with stalled 50S ribosomal subunits. Binds to RqcP.</text>
</comment>
<dbReference type="Pfam" id="PF05670">
    <property type="entry name" value="NFACT-R_1"/>
    <property type="match status" value="1"/>
</dbReference>
<feature type="coiled-coil region" evidence="5">
    <location>
        <begin position="391"/>
        <end position="418"/>
    </location>
</feature>
<dbReference type="PANTHER" id="PTHR15239:SF6">
    <property type="entry name" value="RIBOSOME QUALITY CONTROL COMPLEX SUBUNIT NEMF"/>
    <property type="match status" value="1"/>
</dbReference>
<dbReference type="Proteomes" id="UP000008544">
    <property type="component" value="Chromosome"/>
</dbReference>
<evidence type="ECO:0000256" key="4">
    <source>
        <dbReference type="ARBA" id="ARBA00022917"/>
    </source>
</evidence>
<comment type="function">
    <text evidence="5">Key component of the ribosome quality control system (RQC), a ribosome-associated complex that mediates the extraction of incompletely synthesized nascent chains from stalled ribosomes and their subsequent degradation. RqcH recruits Ala-charged tRNA, and with RqcP directs the elongation of stalled nascent chains on 50S ribosomal subunits, leading to non-templated C-terminal alanine extensions (Ala tail). The Ala tail promotes nascent chain degradation. May add between 1 and at least 8 Ala residues. Binds to stalled 50S ribosomal subunits.</text>
</comment>
<evidence type="ECO:0000256" key="5">
    <source>
        <dbReference type="HAMAP-Rule" id="MF_00844"/>
    </source>
</evidence>
<keyword evidence="5" id="KW-0175">Coiled coil</keyword>